<protein>
    <recommendedName>
        <fullName evidence="4">SNF2 N-terminal domain-containing protein</fullName>
    </recommendedName>
</protein>
<keyword evidence="2" id="KW-0378">Hydrolase</keyword>
<dbReference type="SUPFAM" id="SSF52540">
    <property type="entry name" value="P-loop containing nucleoside triphosphate hydrolases"/>
    <property type="match status" value="1"/>
</dbReference>
<dbReference type="InterPro" id="IPR050628">
    <property type="entry name" value="SNF2_RAD54_helicase_TF"/>
</dbReference>
<dbReference type="EMBL" id="AVOT02016746">
    <property type="protein sequence ID" value="MBW0502285.1"/>
    <property type="molecule type" value="Genomic_DNA"/>
</dbReference>
<dbReference type="GO" id="GO:0005524">
    <property type="term" value="F:ATP binding"/>
    <property type="evidence" value="ECO:0007669"/>
    <property type="project" value="UniProtKB-KW"/>
</dbReference>
<dbReference type="OrthoDB" id="448448at2759"/>
<gene>
    <name evidence="5" type="ORF">O181_042000</name>
</gene>
<comment type="caution">
    <text evidence="5">The sequence shown here is derived from an EMBL/GenBank/DDBJ whole genome shotgun (WGS) entry which is preliminary data.</text>
</comment>
<sequence>MGLGRTIQAIALIGTSKEQLMETPSTPCPPSLITNWKSEISKHAQAGALQANNYHGPNLHSLYEANILKCDIIITSYDTITQEFEQPNTSTS</sequence>
<dbReference type="InterPro" id="IPR027417">
    <property type="entry name" value="P-loop_NTPase"/>
</dbReference>
<feature type="domain" description="SNF2 N-terminal" evidence="4">
    <location>
        <begin position="1"/>
        <end position="85"/>
    </location>
</feature>
<evidence type="ECO:0000256" key="1">
    <source>
        <dbReference type="ARBA" id="ARBA00022741"/>
    </source>
</evidence>
<dbReference type="InterPro" id="IPR038718">
    <property type="entry name" value="SNF2-like_sf"/>
</dbReference>
<dbReference type="PANTHER" id="PTHR45626">
    <property type="entry name" value="TRANSCRIPTION TERMINATION FACTOR 2-RELATED"/>
    <property type="match status" value="1"/>
</dbReference>
<evidence type="ECO:0000256" key="3">
    <source>
        <dbReference type="ARBA" id="ARBA00022840"/>
    </source>
</evidence>
<dbReference type="Pfam" id="PF00176">
    <property type="entry name" value="SNF2-rel_dom"/>
    <property type="match status" value="1"/>
</dbReference>
<evidence type="ECO:0000259" key="4">
    <source>
        <dbReference type="Pfam" id="PF00176"/>
    </source>
</evidence>
<name>A0A9Q3HHQ2_9BASI</name>
<keyword evidence="3" id="KW-0067">ATP-binding</keyword>
<accession>A0A9Q3HHQ2</accession>
<organism evidence="5 6">
    <name type="scientific">Austropuccinia psidii MF-1</name>
    <dbReference type="NCBI Taxonomy" id="1389203"/>
    <lineage>
        <taxon>Eukaryota</taxon>
        <taxon>Fungi</taxon>
        <taxon>Dikarya</taxon>
        <taxon>Basidiomycota</taxon>
        <taxon>Pucciniomycotina</taxon>
        <taxon>Pucciniomycetes</taxon>
        <taxon>Pucciniales</taxon>
        <taxon>Sphaerophragmiaceae</taxon>
        <taxon>Austropuccinia</taxon>
    </lineage>
</organism>
<dbReference type="Proteomes" id="UP000765509">
    <property type="component" value="Unassembled WGS sequence"/>
</dbReference>
<dbReference type="Gene3D" id="3.40.50.10810">
    <property type="entry name" value="Tandem AAA-ATPase domain"/>
    <property type="match status" value="1"/>
</dbReference>
<dbReference type="InterPro" id="IPR000330">
    <property type="entry name" value="SNF2_N"/>
</dbReference>
<dbReference type="GO" id="GO:0016787">
    <property type="term" value="F:hydrolase activity"/>
    <property type="evidence" value="ECO:0007669"/>
    <property type="project" value="UniProtKB-KW"/>
</dbReference>
<evidence type="ECO:0000313" key="5">
    <source>
        <dbReference type="EMBL" id="MBW0502285.1"/>
    </source>
</evidence>
<dbReference type="GO" id="GO:0008094">
    <property type="term" value="F:ATP-dependent activity, acting on DNA"/>
    <property type="evidence" value="ECO:0007669"/>
    <property type="project" value="TreeGrafter"/>
</dbReference>
<evidence type="ECO:0000313" key="6">
    <source>
        <dbReference type="Proteomes" id="UP000765509"/>
    </source>
</evidence>
<evidence type="ECO:0000256" key="2">
    <source>
        <dbReference type="ARBA" id="ARBA00022801"/>
    </source>
</evidence>
<keyword evidence="6" id="KW-1185">Reference proteome</keyword>
<dbReference type="GO" id="GO:0005634">
    <property type="term" value="C:nucleus"/>
    <property type="evidence" value="ECO:0007669"/>
    <property type="project" value="TreeGrafter"/>
</dbReference>
<proteinExistence type="predicted"/>
<keyword evidence="1" id="KW-0547">Nucleotide-binding</keyword>
<dbReference type="AlphaFoldDB" id="A0A9Q3HHQ2"/>
<dbReference type="GO" id="GO:0006281">
    <property type="term" value="P:DNA repair"/>
    <property type="evidence" value="ECO:0007669"/>
    <property type="project" value="TreeGrafter"/>
</dbReference>
<reference evidence="5" key="1">
    <citation type="submission" date="2021-03" db="EMBL/GenBank/DDBJ databases">
        <title>Draft genome sequence of rust myrtle Austropuccinia psidii MF-1, a brazilian biotype.</title>
        <authorList>
            <person name="Quecine M.C."/>
            <person name="Pachon D.M.R."/>
            <person name="Bonatelli M.L."/>
            <person name="Correr F.H."/>
            <person name="Franceschini L.M."/>
            <person name="Leite T.F."/>
            <person name="Margarido G.R.A."/>
            <person name="Almeida C.A."/>
            <person name="Ferrarezi J.A."/>
            <person name="Labate C.A."/>
        </authorList>
    </citation>
    <scope>NUCLEOTIDE SEQUENCE</scope>
    <source>
        <strain evidence="5">MF-1</strain>
    </source>
</reference>